<gene>
    <name evidence="1" type="ordered locus">PCC8801_3642</name>
</gene>
<evidence type="ECO:0000313" key="2">
    <source>
        <dbReference type="Proteomes" id="UP000008204"/>
    </source>
</evidence>
<accession>B7K1R2</accession>
<dbReference type="AlphaFoldDB" id="B7K1R2"/>
<dbReference type="EMBL" id="CP001287">
    <property type="protein sequence ID" value="ACK67604.1"/>
    <property type="molecule type" value="Genomic_DNA"/>
</dbReference>
<dbReference type="STRING" id="41431.PCC8801_3642"/>
<proteinExistence type="predicted"/>
<evidence type="ECO:0000313" key="1">
    <source>
        <dbReference type="EMBL" id="ACK67604.1"/>
    </source>
</evidence>
<dbReference type="Proteomes" id="UP000008204">
    <property type="component" value="Chromosome"/>
</dbReference>
<dbReference type="RefSeq" id="WP_012596862.1">
    <property type="nucleotide sequence ID" value="NC_011726.1"/>
</dbReference>
<dbReference type="eggNOG" id="COG2442">
    <property type="taxonomic scope" value="Bacteria"/>
</dbReference>
<dbReference type="OrthoDB" id="5769308at2"/>
<reference evidence="2" key="1">
    <citation type="journal article" date="2011" name="MBio">
        <title>Novel metabolic attributes of the genus Cyanothece, comprising a group of unicellular nitrogen-fixing Cyanobacteria.</title>
        <authorList>
            <person name="Bandyopadhyay A."/>
            <person name="Elvitigala T."/>
            <person name="Welsh E."/>
            <person name="Stockel J."/>
            <person name="Liberton M."/>
            <person name="Min H."/>
            <person name="Sherman L.A."/>
            <person name="Pakrasi H.B."/>
        </authorList>
    </citation>
    <scope>NUCLEOTIDE SEQUENCE [LARGE SCALE GENOMIC DNA]</scope>
    <source>
        <strain evidence="2">PCC 8801</strain>
    </source>
</reference>
<organism evidence="1 2">
    <name type="scientific">Rippkaea orientalis (strain PCC 8801 / RF-1)</name>
    <name type="common">Cyanothece sp. (strain PCC 8801)</name>
    <dbReference type="NCBI Taxonomy" id="41431"/>
    <lineage>
        <taxon>Bacteria</taxon>
        <taxon>Bacillati</taxon>
        <taxon>Cyanobacteriota</taxon>
        <taxon>Cyanophyceae</taxon>
        <taxon>Oscillatoriophycideae</taxon>
        <taxon>Chroococcales</taxon>
        <taxon>Aphanothecaceae</taxon>
        <taxon>Rippkaea</taxon>
        <taxon>Rippkaea orientalis</taxon>
    </lineage>
</organism>
<name>B7K1R2_RIPO1</name>
<sequence>MTVITNLKTLYEIDPNQWLEEIIKLLKANRLNELDLENLIEELEALGRSDKNAVESLLEQIIRHLLLLQYWSKEAQYNKFHWQAEITGFRTQLKRKLTNNLRNHLLKELSSLYQDALAYVRQKTSLEVDFPPECPYSLEELLNINWFPNVLLR</sequence>
<dbReference type="HOGENOM" id="CLU_116670_1_0_3"/>
<protein>
    <recommendedName>
        <fullName evidence="3">DUF29 domain-containing protein</fullName>
    </recommendedName>
</protein>
<dbReference type="InterPro" id="IPR002636">
    <property type="entry name" value="DUF29"/>
</dbReference>
<dbReference type="Pfam" id="PF01724">
    <property type="entry name" value="DUF29"/>
    <property type="match status" value="1"/>
</dbReference>
<evidence type="ECO:0008006" key="3">
    <source>
        <dbReference type="Google" id="ProtNLM"/>
    </source>
</evidence>
<dbReference type="PANTHER" id="PTHR34235:SF3">
    <property type="entry name" value="SLR1203 PROTEIN"/>
    <property type="match status" value="1"/>
</dbReference>
<dbReference type="PANTHER" id="PTHR34235">
    <property type="entry name" value="SLR1203 PROTEIN-RELATED"/>
    <property type="match status" value="1"/>
</dbReference>
<dbReference type="Gene3D" id="1.20.1220.20">
    <property type="entry name" value="Uncharcterised protein PF01724"/>
    <property type="match status" value="1"/>
</dbReference>
<keyword evidence="2" id="KW-1185">Reference proteome</keyword>
<dbReference type="KEGG" id="cyp:PCC8801_3642"/>